<dbReference type="Proteomes" id="UP001432322">
    <property type="component" value="Unassembled WGS sequence"/>
</dbReference>
<sequence>ISTLEASIDNAVRNSAIPIVNNATGEIDAVIKNVNPMSIGVQNTYFDVLAKIENVINNVKSINAIYNSQATDYAWITFGFKFAI</sequence>
<evidence type="ECO:0000313" key="1">
    <source>
        <dbReference type="EMBL" id="GMT13575.1"/>
    </source>
</evidence>
<name>A0AAV5V6U0_9BILA</name>
<dbReference type="EMBL" id="BTSY01000002">
    <property type="protein sequence ID" value="GMT13575.1"/>
    <property type="molecule type" value="Genomic_DNA"/>
</dbReference>
<feature type="non-terminal residue" evidence="1">
    <location>
        <position position="84"/>
    </location>
</feature>
<gene>
    <name evidence="1" type="ORF">PFISCL1PPCAC_4872</name>
</gene>
<reference evidence="1" key="1">
    <citation type="submission" date="2023-10" db="EMBL/GenBank/DDBJ databases">
        <title>Genome assembly of Pristionchus species.</title>
        <authorList>
            <person name="Yoshida K."/>
            <person name="Sommer R.J."/>
        </authorList>
    </citation>
    <scope>NUCLEOTIDE SEQUENCE</scope>
    <source>
        <strain evidence="1">RS5133</strain>
    </source>
</reference>
<protein>
    <submittedName>
        <fullName evidence="1">Uncharacterized protein</fullName>
    </submittedName>
</protein>
<keyword evidence="2" id="KW-1185">Reference proteome</keyword>
<feature type="non-terminal residue" evidence="1">
    <location>
        <position position="1"/>
    </location>
</feature>
<dbReference type="AlphaFoldDB" id="A0AAV5V6U0"/>
<proteinExistence type="predicted"/>
<accession>A0AAV5V6U0</accession>
<organism evidence="1 2">
    <name type="scientific">Pristionchus fissidentatus</name>
    <dbReference type="NCBI Taxonomy" id="1538716"/>
    <lineage>
        <taxon>Eukaryota</taxon>
        <taxon>Metazoa</taxon>
        <taxon>Ecdysozoa</taxon>
        <taxon>Nematoda</taxon>
        <taxon>Chromadorea</taxon>
        <taxon>Rhabditida</taxon>
        <taxon>Rhabditina</taxon>
        <taxon>Diplogasteromorpha</taxon>
        <taxon>Diplogasteroidea</taxon>
        <taxon>Neodiplogasteridae</taxon>
        <taxon>Pristionchus</taxon>
    </lineage>
</organism>
<evidence type="ECO:0000313" key="2">
    <source>
        <dbReference type="Proteomes" id="UP001432322"/>
    </source>
</evidence>
<comment type="caution">
    <text evidence="1">The sequence shown here is derived from an EMBL/GenBank/DDBJ whole genome shotgun (WGS) entry which is preliminary data.</text>
</comment>